<comment type="similarity">
    <text evidence="5">Belongs to the ScpB family.</text>
</comment>
<evidence type="ECO:0000256" key="5">
    <source>
        <dbReference type="HAMAP-Rule" id="MF_01804"/>
    </source>
</evidence>
<accession>A0ABT1WP49</accession>
<protein>
    <recommendedName>
        <fullName evidence="5">Segregation and condensation protein B</fullName>
    </recommendedName>
</protein>
<dbReference type="PIRSF" id="PIRSF019345">
    <property type="entry name" value="ScpB"/>
    <property type="match status" value="1"/>
</dbReference>
<keyword evidence="2 5" id="KW-0132">Cell division</keyword>
<dbReference type="PANTHER" id="PTHR34298:SF2">
    <property type="entry name" value="SEGREGATION AND CONDENSATION PROTEIN B"/>
    <property type="match status" value="1"/>
</dbReference>
<reference evidence="6" key="1">
    <citation type="submission" date="2022-07" db="EMBL/GenBank/DDBJ databases">
        <authorList>
            <person name="Jung M.-Y."/>
            <person name="Lee M."/>
        </authorList>
    </citation>
    <scope>NUCLEOTIDE SEQUENCE</scope>
    <source>
        <strain evidence="6">S8</strain>
    </source>
</reference>
<evidence type="ECO:0000256" key="2">
    <source>
        <dbReference type="ARBA" id="ARBA00022618"/>
    </source>
</evidence>
<dbReference type="HAMAP" id="MF_01804">
    <property type="entry name" value="ScpB"/>
    <property type="match status" value="1"/>
</dbReference>
<organism evidence="6 7">
    <name type="scientific">Granulicatella seriolae</name>
    <dbReference type="NCBI Taxonomy" id="2967226"/>
    <lineage>
        <taxon>Bacteria</taxon>
        <taxon>Bacillati</taxon>
        <taxon>Bacillota</taxon>
        <taxon>Bacilli</taxon>
        <taxon>Lactobacillales</taxon>
        <taxon>Carnobacteriaceae</taxon>
        <taxon>Granulicatella</taxon>
    </lineage>
</organism>
<evidence type="ECO:0000313" key="7">
    <source>
        <dbReference type="Proteomes" id="UP001059480"/>
    </source>
</evidence>
<keyword evidence="1 5" id="KW-0963">Cytoplasm</keyword>
<dbReference type="PANTHER" id="PTHR34298">
    <property type="entry name" value="SEGREGATION AND CONDENSATION PROTEIN B"/>
    <property type="match status" value="1"/>
</dbReference>
<evidence type="ECO:0000256" key="3">
    <source>
        <dbReference type="ARBA" id="ARBA00022829"/>
    </source>
</evidence>
<comment type="subunit">
    <text evidence="5">Homodimer. Homodimerization may be required to stabilize the binding of ScpA to the Smc head domains. Component of a cohesin-like complex composed of ScpA, ScpB and the Smc homodimer, in which ScpA and ScpB bind to the head domain of Smc. The presence of the three proteins is required for the association of the complex with DNA.</text>
</comment>
<comment type="subcellular location">
    <subcellularLocation>
        <location evidence="5">Cytoplasm</location>
    </subcellularLocation>
    <text evidence="5">Associated with two foci at the outer edges of the nucleoid region in young cells, and at four foci within both cell halves in older cells.</text>
</comment>
<dbReference type="SUPFAM" id="SSF46785">
    <property type="entry name" value="Winged helix' DNA-binding domain"/>
    <property type="match status" value="2"/>
</dbReference>
<evidence type="ECO:0000256" key="4">
    <source>
        <dbReference type="ARBA" id="ARBA00023306"/>
    </source>
</evidence>
<dbReference type="InterPro" id="IPR036390">
    <property type="entry name" value="WH_DNA-bd_sf"/>
</dbReference>
<dbReference type="NCBIfam" id="TIGR00281">
    <property type="entry name" value="SMC-Scp complex subunit ScpB"/>
    <property type="match status" value="1"/>
</dbReference>
<keyword evidence="3 5" id="KW-0159">Chromosome partition</keyword>
<name>A0ABT1WP49_9LACT</name>
<gene>
    <name evidence="5 6" type="primary">scpB</name>
    <name evidence="6" type="ORF">NPA36_04830</name>
</gene>
<keyword evidence="7" id="KW-1185">Reference proteome</keyword>
<dbReference type="InterPro" id="IPR036388">
    <property type="entry name" value="WH-like_DNA-bd_sf"/>
</dbReference>
<proteinExistence type="inferred from homology"/>
<dbReference type="RefSeq" id="WP_256944977.1">
    <property type="nucleotide sequence ID" value="NZ_JANHNZ010000003.1"/>
</dbReference>
<evidence type="ECO:0000313" key="6">
    <source>
        <dbReference type="EMBL" id="MCQ9209870.1"/>
    </source>
</evidence>
<evidence type="ECO:0000256" key="1">
    <source>
        <dbReference type="ARBA" id="ARBA00022490"/>
    </source>
</evidence>
<dbReference type="Proteomes" id="UP001059480">
    <property type="component" value="Unassembled WGS sequence"/>
</dbReference>
<reference evidence="6" key="3">
    <citation type="journal article" date="2023" name="Microbiol. Resour. Announc.">
        <title>Draft Genome Sequence of Granulicatella sp. Strain S8, Isolated from a Marine Fish, Seriola quinqueradiata.</title>
        <authorList>
            <person name="Lee M."/>
            <person name="Farooq A."/>
            <person name="Jeong J.B."/>
            <person name="Jung M.Y."/>
        </authorList>
    </citation>
    <scope>NUCLEOTIDE SEQUENCE</scope>
    <source>
        <strain evidence="6">S8</strain>
    </source>
</reference>
<dbReference type="Pfam" id="PF04079">
    <property type="entry name" value="SMC_ScpB"/>
    <property type="match status" value="1"/>
</dbReference>
<reference evidence="6" key="2">
    <citation type="journal article" date="2023" name="Curr. Microbiol.">
        <title>Granulicatella seriolae sp. nov., a Novel Facultative Anaerobe Isolated from Yellowtail Marine Fish.</title>
        <authorList>
            <person name="Lee M."/>
            <person name="Choi Y.J."/>
            <person name="Farooq A."/>
            <person name="Jeong J.B."/>
            <person name="Jung M.Y."/>
        </authorList>
    </citation>
    <scope>NUCLEOTIDE SEQUENCE</scope>
    <source>
        <strain evidence="6">S8</strain>
    </source>
</reference>
<comment type="function">
    <text evidence="5">Participates in chromosomal partition during cell division. May act via the formation of a condensin-like complex containing Smc and ScpA that pull DNA away from mid-cell into both cell halves.</text>
</comment>
<dbReference type="Gene3D" id="1.10.10.10">
    <property type="entry name" value="Winged helix-like DNA-binding domain superfamily/Winged helix DNA-binding domain"/>
    <property type="match status" value="2"/>
</dbReference>
<sequence length="194" mass="22026">MIQVNEASIQALLYVAGDEGLSVEQLSYLLEIDKAAVRQWMDKLQERLASDEDSGLHILLTANEYKLVTKNDYEELIRRYAISPYMSQISPAALEVLAIIAYKQPITRMEIDAIRGVQSSGSIQKLQIRDLIEEAGRVESPGRPKLYKTSKYFLDYMGLESLEQLPEISDLFDLSSEETQELFKGSELEAKENE</sequence>
<comment type="caution">
    <text evidence="6">The sequence shown here is derived from an EMBL/GenBank/DDBJ whole genome shotgun (WGS) entry which is preliminary data.</text>
</comment>
<keyword evidence="4 5" id="KW-0131">Cell cycle</keyword>
<dbReference type="InterPro" id="IPR005234">
    <property type="entry name" value="ScpB_csome_segregation"/>
</dbReference>
<dbReference type="EMBL" id="JANHNZ010000003">
    <property type="protein sequence ID" value="MCQ9209870.1"/>
    <property type="molecule type" value="Genomic_DNA"/>
</dbReference>